<accession>A0AAU9IMI8</accession>
<keyword evidence="3" id="KW-1185">Reference proteome</keyword>
<sequence length="232" mass="25856">MNINSFQFSTEDAKRIILEAPDTTRKTAVVLFITLGLLIGALAFSLYGMTDSWNCELDSSNQTYNSLCHELRGYVGCRNVKGPLSAEIIINYKGEAKASATMVCPWDNAISELRVCFILVSILSILMGIRSLTTESKKQADMVVQVSYIFSFLLLMASTFDLFAVNDSELNNKDVCTLSGTFEFKNVESERLQCGYTFYSMTGFYGYLCGFGLLISALQLRTWKDNLTLDGL</sequence>
<keyword evidence="1" id="KW-1133">Transmembrane helix</keyword>
<organism evidence="2 3">
    <name type="scientific">Blepharisma stoltei</name>
    <dbReference type="NCBI Taxonomy" id="1481888"/>
    <lineage>
        <taxon>Eukaryota</taxon>
        <taxon>Sar</taxon>
        <taxon>Alveolata</taxon>
        <taxon>Ciliophora</taxon>
        <taxon>Postciliodesmatophora</taxon>
        <taxon>Heterotrichea</taxon>
        <taxon>Heterotrichida</taxon>
        <taxon>Blepharismidae</taxon>
        <taxon>Blepharisma</taxon>
    </lineage>
</organism>
<gene>
    <name evidence="2" type="ORF">BSTOLATCC_MIC12764</name>
</gene>
<dbReference type="AlphaFoldDB" id="A0AAU9IMI8"/>
<evidence type="ECO:0000313" key="3">
    <source>
        <dbReference type="Proteomes" id="UP001162131"/>
    </source>
</evidence>
<feature type="transmembrane region" description="Helical" evidence="1">
    <location>
        <begin position="142"/>
        <end position="165"/>
    </location>
</feature>
<name>A0AAU9IMI8_9CILI</name>
<feature type="transmembrane region" description="Helical" evidence="1">
    <location>
        <begin position="109"/>
        <end position="130"/>
    </location>
</feature>
<keyword evidence="1" id="KW-0812">Transmembrane</keyword>
<feature type="transmembrane region" description="Helical" evidence="1">
    <location>
        <begin position="28"/>
        <end position="49"/>
    </location>
</feature>
<dbReference type="Proteomes" id="UP001162131">
    <property type="component" value="Unassembled WGS sequence"/>
</dbReference>
<feature type="transmembrane region" description="Helical" evidence="1">
    <location>
        <begin position="196"/>
        <end position="218"/>
    </location>
</feature>
<keyword evidence="1" id="KW-0472">Membrane</keyword>
<comment type="caution">
    <text evidence="2">The sequence shown here is derived from an EMBL/GenBank/DDBJ whole genome shotgun (WGS) entry which is preliminary data.</text>
</comment>
<evidence type="ECO:0000256" key="1">
    <source>
        <dbReference type="SAM" id="Phobius"/>
    </source>
</evidence>
<dbReference type="EMBL" id="CAJZBQ010000013">
    <property type="protein sequence ID" value="CAG9314986.1"/>
    <property type="molecule type" value="Genomic_DNA"/>
</dbReference>
<proteinExistence type="predicted"/>
<reference evidence="2" key="1">
    <citation type="submission" date="2021-09" db="EMBL/GenBank/DDBJ databases">
        <authorList>
            <consortium name="AG Swart"/>
            <person name="Singh M."/>
            <person name="Singh A."/>
            <person name="Seah K."/>
            <person name="Emmerich C."/>
        </authorList>
    </citation>
    <scope>NUCLEOTIDE SEQUENCE</scope>
    <source>
        <strain evidence="2">ATCC30299</strain>
    </source>
</reference>
<protein>
    <submittedName>
        <fullName evidence="2">Uncharacterized protein</fullName>
    </submittedName>
</protein>
<evidence type="ECO:0000313" key="2">
    <source>
        <dbReference type="EMBL" id="CAG9314986.1"/>
    </source>
</evidence>